<comment type="caution">
    <text evidence="1">The sequence shown here is derived from an EMBL/GenBank/DDBJ whole genome shotgun (WGS) entry which is preliminary data.</text>
</comment>
<accession>A0A931DBS8</accession>
<dbReference type="EMBL" id="JADOUA010000001">
    <property type="protein sequence ID" value="MBG6086137.1"/>
    <property type="molecule type" value="Genomic_DNA"/>
</dbReference>
<keyword evidence="2" id="KW-1185">Reference proteome</keyword>
<name>A0A931DBS8_9ACTN</name>
<proteinExistence type="predicted"/>
<reference evidence="1" key="1">
    <citation type="submission" date="2020-11" db="EMBL/GenBank/DDBJ databases">
        <title>Sequencing the genomes of 1000 actinobacteria strains.</title>
        <authorList>
            <person name="Klenk H.-P."/>
        </authorList>
    </citation>
    <scope>NUCLEOTIDE SEQUENCE</scope>
    <source>
        <strain evidence="1">DSM 43175</strain>
    </source>
</reference>
<sequence>MAQDLEAVVEQFGDLKGLLERTLPVLGEPDSGQAFHDAAEVLTDELDEMAVHQLSMLLSELWLYRNGAAPRAPLPVDGRAAGGALTGDERSMLPAILEVAVNLAGYLGSAAIGGVVGNRTDARVRRIVQGVHERWRARRGGPHDPLTRDEAVEVAVAAVAAEGYEDCEVLGAVPRADSGSWVVRMSAGAETLTVAVPPGDPSRARVVIRIS</sequence>
<protein>
    <submittedName>
        <fullName evidence="1">Uncharacterized protein</fullName>
    </submittedName>
</protein>
<dbReference type="RefSeq" id="WP_197009186.1">
    <property type="nucleotide sequence ID" value="NZ_BAABES010000017.1"/>
</dbReference>
<organism evidence="1 2">
    <name type="scientific">Actinomadura viridis</name>
    <dbReference type="NCBI Taxonomy" id="58110"/>
    <lineage>
        <taxon>Bacteria</taxon>
        <taxon>Bacillati</taxon>
        <taxon>Actinomycetota</taxon>
        <taxon>Actinomycetes</taxon>
        <taxon>Streptosporangiales</taxon>
        <taxon>Thermomonosporaceae</taxon>
        <taxon>Actinomadura</taxon>
    </lineage>
</organism>
<evidence type="ECO:0000313" key="1">
    <source>
        <dbReference type="EMBL" id="MBG6086137.1"/>
    </source>
</evidence>
<gene>
    <name evidence="1" type="ORF">IW256_000250</name>
</gene>
<dbReference type="AlphaFoldDB" id="A0A931DBS8"/>
<dbReference type="Proteomes" id="UP000614047">
    <property type="component" value="Unassembled WGS sequence"/>
</dbReference>
<evidence type="ECO:0000313" key="2">
    <source>
        <dbReference type="Proteomes" id="UP000614047"/>
    </source>
</evidence>